<dbReference type="InterPro" id="IPR000415">
    <property type="entry name" value="Nitroreductase-like"/>
</dbReference>
<dbReference type="Proteomes" id="UP000502608">
    <property type="component" value="Chromosome"/>
</dbReference>
<gene>
    <name evidence="4" type="ORF">HBH39_11975</name>
</gene>
<dbReference type="SUPFAM" id="SSF55469">
    <property type="entry name" value="FMN-dependent nitroreductase-like"/>
    <property type="match status" value="1"/>
</dbReference>
<dbReference type="PANTHER" id="PTHR43673">
    <property type="entry name" value="NAD(P)H NITROREDUCTASE YDGI-RELATED"/>
    <property type="match status" value="1"/>
</dbReference>
<dbReference type="GO" id="GO:0016491">
    <property type="term" value="F:oxidoreductase activity"/>
    <property type="evidence" value="ECO:0007669"/>
    <property type="project" value="UniProtKB-KW"/>
</dbReference>
<dbReference type="CDD" id="cd02062">
    <property type="entry name" value="Nitro_FMN_reductase"/>
    <property type="match status" value="1"/>
</dbReference>
<dbReference type="AlphaFoldDB" id="A0A6G9QKW7"/>
<dbReference type="KEGG" id="saes:HBH39_11975"/>
<name>A0A6G9QKW7_9GAMM</name>
<organism evidence="4 5">
    <name type="scientific">Shewanella aestuarii</name>
    <dbReference type="NCBI Taxonomy" id="1028752"/>
    <lineage>
        <taxon>Bacteria</taxon>
        <taxon>Pseudomonadati</taxon>
        <taxon>Pseudomonadota</taxon>
        <taxon>Gammaproteobacteria</taxon>
        <taxon>Alteromonadales</taxon>
        <taxon>Shewanellaceae</taxon>
        <taxon>Shewanella</taxon>
    </lineage>
</organism>
<keyword evidence="5" id="KW-1185">Reference proteome</keyword>
<sequence length="365" mass="40988">MKTIARKLLPTNLKNTIRSILESFDAFLLNLLSMPFFLAHPRISNSLYRIFSTKFDREQQAVLAGRLAYRANVGIGYRSSALLRRNTHRLEKGLSMQPRRAVFAEDFIIETVRCYAQCVSAEKVCNQELKWAGDVLNCYFSVVSHTTNIADAYQIFSQASGYCKSSDINKAALSIPYQYQQINQAQINTDSFTDLCLQRRAVRWFTQQLVQDSDINRAIEIASLAPSACNRQPFEFFVANDKTLAPSIAKYAGGTAGFADNIPCVIVVVGDLSAYPEERDRHVIYIDGSLAAMQLMLALETMGLSSCPINWPDLDVPEQKMAKRLGLKSYERPIMLIAVGYAKPDGMIPFSQKKPANVLRKDIKL</sequence>
<evidence type="ECO:0000256" key="1">
    <source>
        <dbReference type="ARBA" id="ARBA00007118"/>
    </source>
</evidence>
<dbReference type="InterPro" id="IPR029479">
    <property type="entry name" value="Nitroreductase"/>
</dbReference>
<accession>A0A6G9QKW7</accession>
<protein>
    <submittedName>
        <fullName evidence="4">Nitroreductase family protein</fullName>
    </submittedName>
</protein>
<evidence type="ECO:0000313" key="4">
    <source>
        <dbReference type="EMBL" id="QIR15112.1"/>
    </source>
</evidence>
<dbReference type="Gene3D" id="3.40.109.10">
    <property type="entry name" value="NADH Oxidase"/>
    <property type="match status" value="1"/>
</dbReference>
<reference evidence="4 5" key="1">
    <citation type="submission" date="2020-03" db="EMBL/GenBank/DDBJ databases">
        <title>Complete genome sequence of Shewanella sp.</title>
        <authorList>
            <person name="Kim Y.-S."/>
            <person name="Kim S.-J."/>
            <person name="Jung H.-K."/>
            <person name="Kim K.-H."/>
        </authorList>
    </citation>
    <scope>NUCLEOTIDE SEQUENCE [LARGE SCALE GENOMIC DNA]</scope>
    <source>
        <strain evidence="4 5">PN3F2</strain>
    </source>
</reference>
<dbReference type="PANTHER" id="PTHR43673:SF10">
    <property type="entry name" value="NADH DEHYDROGENASE_NAD(P)H NITROREDUCTASE XCC3605-RELATED"/>
    <property type="match status" value="1"/>
</dbReference>
<dbReference type="Pfam" id="PF00881">
    <property type="entry name" value="Nitroreductase"/>
    <property type="match status" value="2"/>
</dbReference>
<feature type="domain" description="Nitroreductase" evidence="3">
    <location>
        <begin position="252"/>
        <end position="341"/>
    </location>
</feature>
<dbReference type="EMBL" id="CP050313">
    <property type="protein sequence ID" value="QIR15112.1"/>
    <property type="molecule type" value="Genomic_DNA"/>
</dbReference>
<keyword evidence="2" id="KW-0560">Oxidoreductase</keyword>
<comment type="similarity">
    <text evidence="1">Belongs to the nitroreductase family.</text>
</comment>
<feature type="domain" description="Nitroreductase" evidence="3">
    <location>
        <begin position="198"/>
        <end position="250"/>
    </location>
</feature>
<proteinExistence type="inferred from homology"/>
<evidence type="ECO:0000256" key="2">
    <source>
        <dbReference type="ARBA" id="ARBA00023002"/>
    </source>
</evidence>
<evidence type="ECO:0000313" key="5">
    <source>
        <dbReference type="Proteomes" id="UP000502608"/>
    </source>
</evidence>
<evidence type="ECO:0000259" key="3">
    <source>
        <dbReference type="Pfam" id="PF00881"/>
    </source>
</evidence>